<sequence length="32" mass="3914">YSIKMMGKKKFTQKLKKKLEKPEIEQIYRKAV</sequence>
<comment type="caution">
    <text evidence="1">The sequence shown here is derived from an EMBL/GenBank/DDBJ whole genome shotgun (WGS) entry which is preliminary data.</text>
</comment>
<organism evidence="1">
    <name type="scientific">marine sediment metagenome</name>
    <dbReference type="NCBI Taxonomy" id="412755"/>
    <lineage>
        <taxon>unclassified sequences</taxon>
        <taxon>metagenomes</taxon>
        <taxon>ecological metagenomes</taxon>
    </lineage>
</organism>
<protein>
    <submittedName>
        <fullName evidence="1">Uncharacterized protein</fullName>
    </submittedName>
</protein>
<gene>
    <name evidence="1" type="ORF">S01H4_67450</name>
</gene>
<feature type="non-terminal residue" evidence="1">
    <location>
        <position position="1"/>
    </location>
</feature>
<dbReference type="AlphaFoldDB" id="X1ESA1"/>
<name>X1ESA1_9ZZZZ</name>
<evidence type="ECO:0000313" key="1">
    <source>
        <dbReference type="EMBL" id="GAH23200.1"/>
    </source>
</evidence>
<reference evidence="1" key="1">
    <citation type="journal article" date="2014" name="Front. Microbiol.">
        <title>High frequency of phylogenetically diverse reductive dehalogenase-homologous genes in deep subseafloor sedimentary metagenomes.</title>
        <authorList>
            <person name="Kawai M."/>
            <person name="Futagami T."/>
            <person name="Toyoda A."/>
            <person name="Takaki Y."/>
            <person name="Nishi S."/>
            <person name="Hori S."/>
            <person name="Arai W."/>
            <person name="Tsubouchi T."/>
            <person name="Morono Y."/>
            <person name="Uchiyama I."/>
            <person name="Ito T."/>
            <person name="Fujiyama A."/>
            <person name="Inagaki F."/>
            <person name="Takami H."/>
        </authorList>
    </citation>
    <scope>NUCLEOTIDE SEQUENCE</scope>
    <source>
        <strain evidence="1">Expedition CK06-06</strain>
    </source>
</reference>
<accession>X1ESA1</accession>
<feature type="non-terminal residue" evidence="1">
    <location>
        <position position="32"/>
    </location>
</feature>
<proteinExistence type="predicted"/>
<dbReference type="EMBL" id="BART01042445">
    <property type="protein sequence ID" value="GAH23200.1"/>
    <property type="molecule type" value="Genomic_DNA"/>
</dbReference>